<dbReference type="InterPro" id="IPR036661">
    <property type="entry name" value="Luciferase-like_sf"/>
</dbReference>
<dbReference type="Gene3D" id="3.20.20.30">
    <property type="entry name" value="Luciferase-like domain"/>
    <property type="match status" value="1"/>
</dbReference>
<feature type="region of interest" description="Disordered" evidence="6">
    <location>
        <begin position="428"/>
        <end position="451"/>
    </location>
</feature>
<evidence type="ECO:0000256" key="6">
    <source>
        <dbReference type="SAM" id="MobiDB-lite"/>
    </source>
</evidence>
<dbReference type="Pfam" id="PF00296">
    <property type="entry name" value="Bac_luciferase"/>
    <property type="match status" value="1"/>
</dbReference>
<evidence type="ECO:0000313" key="8">
    <source>
        <dbReference type="EMBL" id="MCV7229360.1"/>
    </source>
</evidence>
<evidence type="ECO:0000256" key="5">
    <source>
        <dbReference type="ARBA" id="ARBA00033748"/>
    </source>
</evidence>
<dbReference type="PIRSF" id="PIRSF000337">
    <property type="entry name" value="NTA_MOA"/>
    <property type="match status" value="1"/>
</dbReference>
<dbReference type="SUPFAM" id="SSF51679">
    <property type="entry name" value="Bacterial luciferase-like"/>
    <property type="match status" value="1"/>
</dbReference>
<keyword evidence="9" id="KW-1185">Reference proteome</keyword>
<dbReference type="PANTHER" id="PTHR30011:SF16">
    <property type="entry name" value="C2H2 FINGER DOMAIN TRANSCRIPTION FACTOR (EUROFUNG)-RELATED"/>
    <property type="match status" value="1"/>
</dbReference>
<comment type="similarity">
    <text evidence="5">Belongs to the NtaA/SnaA/DszA monooxygenase family.</text>
</comment>
<dbReference type="PANTHER" id="PTHR30011">
    <property type="entry name" value="ALKANESULFONATE MONOOXYGENASE-RELATED"/>
    <property type="match status" value="1"/>
</dbReference>
<dbReference type="EMBL" id="JACKTY010000041">
    <property type="protein sequence ID" value="MCV7229360.1"/>
    <property type="molecule type" value="Genomic_DNA"/>
</dbReference>
<keyword evidence="3 8" id="KW-0560">Oxidoreductase</keyword>
<dbReference type="InterPro" id="IPR011251">
    <property type="entry name" value="Luciferase-like_dom"/>
</dbReference>
<keyword evidence="2" id="KW-0288">FMN</keyword>
<evidence type="ECO:0000256" key="3">
    <source>
        <dbReference type="ARBA" id="ARBA00023002"/>
    </source>
</evidence>
<dbReference type="EC" id="1.14.-.-" evidence="8"/>
<dbReference type="Proteomes" id="UP001526201">
    <property type="component" value="Unassembled WGS sequence"/>
</dbReference>
<accession>A0ABT3CIT0</accession>
<keyword evidence="4 8" id="KW-0503">Monooxygenase</keyword>
<evidence type="ECO:0000313" key="9">
    <source>
        <dbReference type="Proteomes" id="UP001526201"/>
    </source>
</evidence>
<evidence type="ECO:0000256" key="2">
    <source>
        <dbReference type="ARBA" id="ARBA00022643"/>
    </source>
</evidence>
<keyword evidence="1" id="KW-0285">Flavoprotein</keyword>
<comment type="caution">
    <text evidence="8">The sequence shown here is derived from an EMBL/GenBank/DDBJ whole genome shotgun (WGS) entry which is preliminary data.</text>
</comment>
<gene>
    <name evidence="8" type="ORF">H7J73_25445</name>
</gene>
<sequence length="451" mass="49482">MKSIILSAFEINGVNLTSQGLWAHPENQTYRYKDLNYWVSLAQLLDRGGFDLLFLADSYGYPRLNGATPDVAFEQAVEIPKNDPMLLVPAMASHTSNLSFAITTSTTFEHPYANARRLATLDHLTGGRLAWNVVTTSSAVVCELFGRAPVPHDERYAMAQDFLDVTYQLLESSWEDGAVVADKASRLYADASRVHPIQHDGPYFSVSGYFNCEPSPQRTPVILQAGASSAGRTFAAANAEMSFLQGKDAAMLRTQVQGLRDAAVAAGRKSNAVKGISGLSVVTGSSRAHAQERLEEYLSWVDADAARTYYASMTGIDLASLDPNASFATVQTEGGRTQVDRYRENTVREATADFLRRGMRELIVVGTPDEVADEIVELVDYTGLDGFNFTPFVSPGSYVDFIDHVVPQLRRRGLLPAEPRRGTLRERIFGDGPHLGNDHQAARVRHAVTSR</sequence>
<dbReference type="RefSeq" id="WP_264070586.1">
    <property type="nucleotide sequence ID" value="NZ_JACKTY010000041.1"/>
</dbReference>
<evidence type="ECO:0000256" key="1">
    <source>
        <dbReference type="ARBA" id="ARBA00022630"/>
    </source>
</evidence>
<dbReference type="InterPro" id="IPR051260">
    <property type="entry name" value="Diverse_substr_monoxygenases"/>
</dbReference>
<evidence type="ECO:0000256" key="4">
    <source>
        <dbReference type="ARBA" id="ARBA00023033"/>
    </source>
</evidence>
<reference evidence="8 9" key="1">
    <citation type="journal article" date="2022" name="BMC Genomics">
        <title>Comparative genome analysis of mycobacteria focusing on tRNA and non-coding RNA.</title>
        <authorList>
            <person name="Behra P.R.K."/>
            <person name="Pettersson B.M.F."/>
            <person name="Ramesh M."/>
            <person name="Das S."/>
            <person name="Dasgupta S."/>
            <person name="Kirsebom L.A."/>
        </authorList>
    </citation>
    <scope>NUCLEOTIDE SEQUENCE [LARGE SCALE GENOMIC DNA]</scope>
    <source>
        <strain evidence="8 9">DSM 44078</strain>
    </source>
</reference>
<proteinExistence type="inferred from homology"/>
<feature type="compositionally biased region" description="Basic residues" evidence="6">
    <location>
        <begin position="442"/>
        <end position="451"/>
    </location>
</feature>
<name>A0ABT3CIT0_9MYCO</name>
<protein>
    <submittedName>
        <fullName evidence="8">NtaA/DmoA family FMN-dependent monooxygenase</fullName>
        <ecNumber evidence="8">1.14.-.-</ecNumber>
    </submittedName>
</protein>
<dbReference type="NCBIfam" id="TIGR03860">
    <property type="entry name" value="FMN_nitrolo"/>
    <property type="match status" value="1"/>
</dbReference>
<dbReference type="InterPro" id="IPR016215">
    <property type="entry name" value="NTA_MOA"/>
</dbReference>
<evidence type="ECO:0000259" key="7">
    <source>
        <dbReference type="Pfam" id="PF00296"/>
    </source>
</evidence>
<organism evidence="8 9">
    <name type="scientific">Mycolicibacterium komossense</name>
    <dbReference type="NCBI Taxonomy" id="1779"/>
    <lineage>
        <taxon>Bacteria</taxon>
        <taxon>Bacillati</taxon>
        <taxon>Actinomycetota</taxon>
        <taxon>Actinomycetes</taxon>
        <taxon>Mycobacteriales</taxon>
        <taxon>Mycobacteriaceae</taxon>
        <taxon>Mycolicibacterium</taxon>
    </lineage>
</organism>
<dbReference type="GO" id="GO:0004497">
    <property type="term" value="F:monooxygenase activity"/>
    <property type="evidence" value="ECO:0007669"/>
    <property type="project" value="UniProtKB-KW"/>
</dbReference>
<feature type="domain" description="Luciferase-like" evidence="7">
    <location>
        <begin position="27"/>
        <end position="380"/>
    </location>
</feature>